<protein>
    <submittedName>
        <fullName evidence="2">Glycosyltransferase</fullName>
    </submittedName>
</protein>
<dbReference type="SUPFAM" id="SSF53448">
    <property type="entry name" value="Nucleotide-diphospho-sugar transferases"/>
    <property type="match status" value="1"/>
</dbReference>
<comment type="caution">
    <text evidence="2">The sequence shown here is derived from an EMBL/GenBank/DDBJ whole genome shotgun (WGS) entry which is preliminary data.</text>
</comment>
<proteinExistence type="predicted"/>
<reference evidence="2 3" key="1">
    <citation type="submission" date="2019-12" db="EMBL/GenBank/DDBJ databases">
        <title>Ruegeria JWLKs population differentiation of coral mucus and skeleton niches.</title>
        <authorList>
            <person name="Luo D."/>
        </authorList>
    </citation>
    <scope>NUCLEOTIDE SEQUENCE [LARGE SCALE GENOMIC DNA]</scope>
    <source>
        <strain evidence="2 3">HKCCD6238</strain>
    </source>
</reference>
<dbReference type="CDD" id="cd04186">
    <property type="entry name" value="GT_2_like_c"/>
    <property type="match status" value="1"/>
</dbReference>
<name>A0ABX1WH48_9RHOB</name>
<dbReference type="Proteomes" id="UP000599383">
    <property type="component" value="Unassembled WGS sequence"/>
</dbReference>
<dbReference type="InterPro" id="IPR029044">
    <property type="entry name" value="Nucleotide-diphossugar_trans"/>
</dbReference>
<organism evidence="2 3">
    <name type="scientific">Ruegeria atlantica</name>
    <dbReference type="NCBI Taxonomy" id="81569"/>
    <lineage>
        <taxon>Bacteria</taxon>
        <taxon>Pseudomonadati</taxon>
        <taxon>Pseudomonadota</taxon>
        <taxon>Alphaproteobacteria</taxon>
        <taxon>Rhodobacterales</taxon>
        <taxon>Roseobacteraceae</taxon>
        <taxon>Ruegeria</taxon>
    </lineage>
</organism>
<gene>
    <name evidence="2" type="ORF">GS617_20400</name>
</gene>
<dbReference type="Gene3D" id="3.90.550.10">
    <property type="entry name" value="Spore Coat Polysaccharide Biosynthesis Protein SpsA, Chain A"/>
    <property type="match status" value="1"/>
</dbReference>
<dbReference type="Pfam" id="PF00535">
    <property type="entry name" value="Glycos_transf_2"/>
    <property type="match status" value="1"/>
</dbReference>
<dbReference type="PANTHER" id="PTHR43179">
    <property type="entry name" value="RHAMNOSYLTRANSFERASE WBBL"/>
    <property type="match status" value="1"/>
</dbReference>
<dbReference type="InterPro" id="IPR001173">
    <property type="entry name" value="Glyco_trans_2-like"/>
</dbReference>
<accession>A0ABX1WH48</accession>
<evidence type="ECO:0000313" key="3">
    <source>
        <dbReference type="Proteomes" id="UP000599383"/>
    </source>
</evidence>
<dbReference type="PANTHER" id="PTHR43179:SF7">
    <property type="entry name" value="RHAMNOSYLTRANSFERASE WBBL"/>
    <property type="match status" value="1"/>
</dbReference>
<sequence length="319" mass="36095">MTSPSHGTQSECAVSIVIVNWNTRDILRDCLISISRQTRKPHEVIVVDNASSDGSVDLVRDEFPDVRLIANDTNRGFAAANNQGLEIARGDNLLLLNPDTIILDDAIDTMLDWLDQHPDVGCAGCQVLEDETTIQRTCFADPGPGNLALIEFGLHRLSRRNPLLARAEYGDWDRRSQREVDVVSGMFMLVPRHVFEAVGLLDEAFFVYSEEADWCRRIRDAGWKCVFTPTARILHLEGGGKSTAQIRSRMYVQMQKSKMIYLRKHYGLWGLFRGRMVFVGSSVLRFVMSVANQREEAAARRRLARASLRYHLTSQEPTE</sequence>
<dbReference type="RefSeq" id="WP_171364621.1">
    <property type="nucleotide sequence ID" value="NZ_WVQY01000012.1"/>
</dbReference>
<feature type="domain" description="Glycosyltransferase 2-like" evidence="1">
    <location>
        <begin position="15"/>
        <end position="127"/>
    </location>
</feature>
<keyword evidence="3" id="KW-1185">Reference proteome</keyword>
<dbReference type="EMBL" id="WVQY01000012">
    <property type="protein sequence ID" value="NOD32637.1"/>
    <property type="molecule type" value="Genomic_DNA"/>
</dbReference>
<evidence type="ECO:0000259" key="1">
    <source>
        <dbReference type="Pfam" id="PF00535"/>
    </source>
</evidence>
<evidence type="ECO:0000313" key="2">
    <source>
        <dbReference type="EMBL" id="NOD32637.1"/>
    </source>
</evidence>